<accession>A0A2U8FKL0</accession>
<keyword evidence="1" id="KW-0175">Coiled coil</keyword>
<keyword evidence="2" id="KW-0472">Membrane</keyword>
<dbReference type="EMBL" id="CP029206">
    <property type="protein sequence ID" value="AWI51570.1"/>
    <property type="molecule type" value="Genomic_DNA"/>
</dbReference>
<name>A0A2U8FKL0_9PAST</name>
<keyword evidence="2" id="KW-0812">Transmembrane</keyword>
<evidence type="ECO:0000256" key="2">
    <source>
        <dbReference type="SAM" id="Phobius"/>
    </source>
</evidence>
<evidence type="ECO:0000313" key="4">
    <source>
        <dbReference type="Proteomes" id="UP000244920"/>
    </source>
</evidence>
<dbReference type="RefSeq" id="WP_108924781.1">
    <property type="nucleotide sequence ID" value="NZ_CP029206.1"/>
</dbReference>
<feature type="transmembrane region" description="Helical" evidence="2">
    <location>
        <begin position="18"/>
        <end position="36"/>
    </location>
</feature>
<keyword evidence="4" id="KW-1185">Reference proteome</keyword>
<dbReference type="Proteomes" id="UP000244920">
    <property type="component" value="Chromosome"/>
</dbReference>
<evidence type="ECO:0000256" key="1">
    <source>
        <dbReference type="SAM" id="Coils"/>
    </source>
</evidence>
<dbReference type="AlphaFoldDB" id="A0A2U8FKL0"/>
<reference evidence="4" key="1">
    <citation type="submission" date="2018-05" db="EMBL/GenBank/DDBJ databases">
        <title>Complete genome sequence of Actinobacillus porcitonsillarum reference strain 9953L55 (CCUG 46996).</title>
        <authorList>
            <person name="Dona V."/>
            <person name="Perreten V."/>
        </authorList>
    </citation>
    <scope>NUCLEOTIDE SEQUENCE [LARGE SCALE GENOMIC DNA]</scope>
    <source>
        <strain evidence="4">9953L55</strain>
    </source>
</reference>
<feature type="coiled-coil region" evidence="1">
    <location>
        <begin position="45"/>
        <end position="72"/>
    </location>
</feature>
<gene>
    <name evidence="3" type="ORF">DDU33_08790</name>
</gene>
<evidence type="ECO:0000313" key="3">
    <source>
        <dbReference type="EMBL" id="AWI51570.1"/>
    </source>
</evidence>
<organism evidence="3 4">
    <name type="scientific">Actinobacillus porcitonsillarum</name>
    <dbReference type="NCBI Taxonomy" id="189834"/>
    <lineage>
        <taxon>Bacteria</taxon>
        <taxon>Pseudomonadati</taxon>
        <taxon>Pseudomonadota</taxon>
        <taxon>Gammaproteobacteria</taxon>
        <taxon>Pasteurellales</taxon>
        <taxon>Pasteurellaceae</taxon>
        <taxon>Actinobacillus</taxon>
    </lineage>
</organism>
<dbReference type="KEGG" id="apor:DDU33_08790"/>
<sequence>MTKIADLEFVQNLTWSKVIGYSAIIATTLVSMTWTVSTRVIDSRLVSIEKENETLIAQNESLKNQLAKVSNNTVANANKTESVTPEKQEANDEFEGEAAINTSIRIKELDFIFSASGIYTETVYFVFTTPNGEVAADKPLKIGNSFEFEYSSKKYKFILMGTDTSKKTFLYLIKPIK</sequence>
<keyword evidence="2" id="KW-1133">Transmembrane helix</keyword>
<proteinExistence type="predicted"/>
<protein>
    <submittedName>
        <fullName evidence="3">Uncharacterized protein</fullName>
    </submittedName>
</protein>